<dbReference type="AlphaFoldDB" id="A0A919D8A8"/>
<keyword evidence="2" id="KW-1185">Reference proteome</keyword>
<comment type="caution">
    <text evidence="1">The sequence shown here is derived from an EMBL/GenBank/DDBJ whole genome shotgun (WGS) entry which is preliminary data.</text>
</comment>
<gene>
    <name evidence="1" type="ORF">GCM10010339_92540</name>
</gene>
<dbReference type="EMBL" id="BMVG01000073">
    <property type="protein sequence ID" value="GHE16017.1"/>
    <property type="molecule type" value="Genomic_DNA"/>
</dbReference>
<reference evidence="1" key="2">
    <citation type="submission" date="2020-09" db="EMBL/GenBank/DDBJ databases">
        <authorList>
            <person name="Sun Q."/>
            <person name="Ohkuma M."/>
        </authorList>
    </citation>
    <scope>NUCLEOTIDE SEQUENCE</scope>
    <source>
        <strain evidence="1">JCM 4714</strain>
    </source>
</reference>
<protein>
    <submittedName>
        <fullName evidence="1">Uncharacterized protein</fullName>
    </submittedName>
</protein>
<accession>A0A919D8A8</accession>
<proteinExistence type="predicted"/>
<sequence>MLMFELVTSACGPRVALIPGINRCADVPPPHEPFVAPAHPTGLGLRRSSKARAYQEVTAEWARTTNTNEWPW</sequence>
<organism evidence="1 2">
    <name type="scientific">Streptomyces alanosinicus</name>
    <dbReference type="NCBI Taxonomy" id="68171"/>
    <lineage>
        <taxon>Bacteria</taxon>
        <taxon>Bacillati</taxon>
        <taxon>Actinomycetota</taxon>
        <taxon>Actinomycetes</taxon>
        <taxon>Kitasatosporales</taxon>
        <taxon>Streptomycetaceae</taxon>
        <taxon>Streptomyces</taxon>
    </lineage>
</organism>
<name>A0A919D8A8_9ACTN</name>
<reference evidence="1" key="1">
    <citation type="journal article" date="2014" name="Int. J. Syst. Evol. Microbiol.">
        <title>Complete genome sequence of Corynebacterium casei LMG S-19264T (=DSM 44701T), isolated from a smear-ripened cheese.</title>
        <authorList>
            <consortium name="US DOE Joint Genome Institute (JGI-PGF)"/>
            <person name="Walter F."/>
            <person name="Albersmeier A."/>
            <person name="Kalinowski J."/>
            <person name="Ruckert C."/>
        </authorList>
    </citation>
    <scope>NUCLEOTIDE SEQUENCE</scope>
    <source>
        <strain evidence="1">JCM 4714</strain>
    </source>
</reference>
<evidence type="ECO:0000313" key="2">
    <source>
        <dbReference type="Proteomes" id="UP000655443"/>
    </source>
</evidence>
<evidence type="ECO:0000313" key="1">
    <source>
        <dbReference type="EMBL" id="GHE16017.1"/>
    </source>
</evidence>
<dbReference type="Proteomes" id="UP000655443">
    <property type="component" value="Unassembled WGS sequence"/>
</dbReference>